<dbReference type="Proteomes" id="UP000236333">
    <property type="component" value="Unassembled WGS sequence"/>
</dbReference>
<evidence type="ECO:0000256" key="12">
    <source>
        <dbReference type="SAM" id="MobiDB-lite"/>
    </source>
</evidence>
<evidence type="ECO:0000256" key="9">
    <source>
        <dbReference type="ARBA" id="ARBA00023328"/>
    </source>
</evidence>
<dbReference type="GO" id="GO:0031262">
    <property type="term" value="C:Ndc80 complex"/>
    <property type="evidence" value="ECO:0007669"/>
    <property type="project" value="UniProtKB-UniRule"/>
</dbReference>
<dbReference type="GO" id="GO:0000226">
    <property type="term" value="P:microtubule cytoskeleton organization"/>
    <property type="evidence" value="ECO:0007669"/>
    <property type="project" value="UniProtKB-ARBA"/>
</dbReference>
<dbReference type="OrthoDB" id="7459479at2759"/>
<proteinExistence type="inferred from homology"/>
<feature type="coiled-coil region" evidence="11">
    <location>
        <begin position="209"/>
        <end position="236"/>
    </location>
</feature>
<protein>
    <recommendedName>
        <fullName evidence="10">Kinetochore protein NDC80</fullName>
    </recommendedName>
</protein>
<dbReference type="Pfam" id="PF03801">
    <property type="entry name" value="Ndc80_HEC"/>
    <property type="match status" value="1"/>
</dbReference>
<keyword evidence="15" id="KW-1185">Reference proteome</keyword>
<evidence type="ECO:0000256" key="4">
    <source>
        <dbReference type="ARBA" id="ARBA00022776"/>
    </source>
</evidence>
<comment type="similarity">
    <text evidence="1 10">Belongs to the NDC80/HEC1 family.</text>
</comment>
<comment type="subunit">
    <text evidence="10">Component of the NDC80 complex.</text>
</comment>
<feature type="domain" description="Kinetochore protein Ndc80 CH" evidence="13">
    <location>
        <begin position="58"/>
        <end position="186"/>
    </location>
</feature>
<evidence type="ECO:0000256" key="2">
    <source>
        <dbReference type="ARBA" id="ARBA00022454"/>
    </source>
</evidence>
<keyword evidence="8 10" id="KW-0131">Cell cycle</keyword>
<keyword evidence="4 10" id="KW-0498">Mitosis</keyword>
<evidence type="ECO:0000256" key="8">
    <source>
        <dbReference type="ARBA" id="ARBA00023306"/>
    </source>
</evidence>
<gene>
    <name evidence="14" type="ORF">TSOC_010526</name>
</gene>
<dbReference type="GO" id="GO:0005634">
    <property type="term" value="C:nucleus"/>
    <property type="evidence" value="ECO:0007669"/>
    <property type="project" value="UniProtKB-SubCell"/>
</dbReference>
<evidence type="ECO:0000256" key="1">
    <source>
        <dbReference type="ARBA" id="ARBA00007050"/>
    </source>
</evidence>
<evidence type="ECO:0000313" key="14">
    <source>
        <dbReference type="EMBL" id="PNH03415.1"/>
    </source>
</evidence>
<feature type="region of interest" description="Disordered" evidence="12">
    <location>
        <begin position="1"/>
        <end position="78"/>
    </location>
</feature>
<keyword evidence="7 10" id="KW-0539">Nucleus</keyword>
<dbReference type="Gene3D" id="1.10.418.30">
    <property type="entry name" value="Ncd80 complex, Ncd80 subunit"/>
    <property type="match status" value="1"/>
</dbReference>
<dbReference type="InterPro" id="IPR038273">
    <property type="entry name" value="Ndc80_sf"/>
</dbReference>
<dbReference type="InterPro" id="IPR055260">
    <property type="entry name" value="Ndc80_CH"/>
</dbReference>
<dbReference type="FunFam" id="1.10.418.30:FF:000002">
    <property type="entry name" value="NDC80, kinetochore complex component"/>
    <property type="match status" value="1"/>
</dbReference>
<dbReference type="InterPro" id="IPR005550">
    <property type="entry name" value="Kinetochore_Ndc80"/>
</dbReference>
<keyword evidence="5 10" id="KW-0995">Kinetochore</keyword>
<evidence type="ECO:0000313" key="15">
    <source>
        <dbReference type="Proteomes" id="UP000236333"/>
    </source>
</evidence>
<comment type="caution">
    <text evidence="14">The sequence shown here is derived from an EMBL/GenBank/DDBJ whole genome shotgun (WGS) entry which is preliminary data.</text>
</comment>
<evidence type="ECO:0000259" key="13">
    <source>
        <dbReference type="Pfam" id="PF03801"/>
    </source>
</evidence>
<comment type="subcellular location">
    <subcellularLocation>
        <location evidence="10">Chromosome</location>
        <location evidence="10">Centromere</location>
        <location evidence="10">Kinetochore</location>
    </subcellularLocation>
    <subcellularLocation>
        <location evidence="10">Nucleus</location>
    </subcellularLocation>
</comment>
<accession>A0A2J7ZT19</accession>
<keyword evidence="3 10" id="KW-0132">Cell division</keyword>
<organism evidence="14 15">
    <name type="scientific">Tetrabaena socialis</name>
    <dbReference type="NCBI Taxonomy" id="47790"/>
    <lineage>
        <taxon>Eukaryota</taxon>
        <taxon>Viridiplantae</taxon>
        <taxon>Chlorophyta</taxon>
        <taxon>core chlorophytes</taxon>
        <taxon>Chlorophyceae</taxon>
        <taxon>CS clade</taxon>
        <taxon>Chlamydomonadales</taxon>
        <taxon>Tetrabaenaceae</taxon>
        <taxon>Tetrabaena</taxon>
    </lineage>
</organism>
<dbReference type="PANTHER" id="PTHR10643:SF2">
    <property type="entry name" value="KINETOCHORE PROTEIN NDC80 HOMOLOG"/>
    <property type="match status" value="1"/>
</dbReference>
<dbReference type="PANTHER" id="PTHR10643">
    <property type="entry name" value="KINETOCHORE PROTEIN NDC80"/>
    <property type="match status" value="1"/>
</dbReference>
<keyword evidence="6 11" id="KW-0175">Coiled coil</keyword>
<evidence type="ECO:0000256" key="6">
    <source>
        <dbReference type="ARBA" id="ARBA00023054"/>
    </source>
</evidence>
<evidence type="ECO:0000256" key="3">
    <source>
        <dbReference type="ARBA" id="ARBA00022618"/>
    </source>
</evidence>
<evidence type="ECO:0000256" key="5">
    <source>
        <dbReference type="ARBA" id="ARBA00022838"/>
    </source>
</evidence>
<name>A0A2J7ZT19_9CHLO</name>
<evidence type="ECO:0000256" key="11">
    <source>
        <dbReference type="SAM" id="Coils"/>
    </source>
</evidence>
<comment type="function">
    <text evidence="10">Acts as a component of the essential kinetochore-associated NDC80 complex, which is required for chromosome segregation and spindle checkpoint activity.</text>
</comment>
<reference evidence="14 15" key="1">
    <citation type="journal article" date="2017" name="Mol. Biol. Evol.">
        <title>The 4-celled Tetrabaena socialis nuclear genome reveals the essential components for genetic control of cell number at the origin of multicellularity in the volvocine lineage.</title>
        <authorList>
            <person name="Featherston J."/>
            <person name="Arakaki Y."/>
            <person name="Hanschen E.R."/>
            <person name="Ferris P.J."/>
            <person name="Michod R.E."/>
            <person name="Olson B.J.S.C."/>
            <person name="Nozaki H."/>
            <person name="Durand P.M."/>
        </authorList>
    </citation>
    <scope>NUCLEOTIDE SEQUENCE [LARGE SCALE GENOMIC DNA]</scope>
    <source>
        <strain evidence="14 15">NIES-571</strain>
    </source>
</reference>
<dbReference type="AlphaFoldDB" id="A0A2J7ZT19"/>
<keyword evidence="2 10" id="KW-0158">Chromosome</keyword>
<dbReference type="GO" id="GO:0005737">
    <property type="term" value="C:cytoplasm"/>
    <property type="evidence" value="ECO:0007669"/>
    <property type="project" value="UniProtKB-ARBA"/>
</dbReference>
<dbReference type="GO" id="GO:0005815">
    <property type="term" value="C:microtubule organizing center"/>
    <property type="evidence" value="ECO:0007669"/>
    <property type="project" value="UniProtKB-ARBA"/>
</dbReference>
<evidence type="ECO:0000256" key="7">
    <source>
        <dbReference type="ARBA" id="ARBA00023242"/>
    </source>
</evidence>
<evidence type="ECO:0000256" key="10">
    <source>
        <dbReference type="RuleBase" id="RU368072"/>
    </source>
</evidence>
<sequence>MSRRQTLAGLSPSQLNTRSAAPGRNGKDGAALPAKGRKSLAVGLVADRPSGMGLDRRSSAFGTTKPGGPKQDPRPLNSKDYQAACIRTVITYLSTHSFPAAVSPKTLASPTGKDFSTIVTFLFQQVDPTFRIQSKVEDEVPVFFKRLNYPFQISKSALFAVGSPHSWPAVLAALTWLVELLSYMEKADDSSGPAFERENKVSLAGVFFMVDSEAELARLEADLKAALQLLVAHKEAVASAVSRAAGAVRHAKAELQAGRAGQPAFA</sequence>
<dbReference type="GO" id="GO:0051301">
    <property type="term" value="P:cell division"/>
    <property type="evidence" value="ECO:0007669"/>
    <property type="project" value="UniProtKB-UniRule"/>
</dbReference>
<dbReference type="GO" id="GO:0051315">
    <property type="term" value="P:attachment of mitotic spindle microtubules to kinetochore"/>
    <property type="evidence" value="ECO:0007669"/>
    <property type="project" value="UniProtKB-UniRule"/>
</dbReference>
<dbReference type="EMBL" id="PGGS01000506">
    <property type="protein sequence ID" value="PNH03415.1"/>
    <property type="molecule type" value="Genomic_DNA"/>
</dbReference>
<keyword evidence="9 10" id="KW-0137">Centromere</keyword>